<evidence type="ECO:0000256" key="1">
    <source>
        <dbReference type="SAM" id="MobiDB-lite"/>
    </source>
</evidence>
<accession>A0A016X413</accession>
<dbReference type="AlphaFoldDB" id="A0A016X413"/>
<evidence type="ECO:0000313" key="2">
    <source>
        <dbReference type="EMBL" id="EYC46297.1"/>
    </source>
</evidence>
<dbReference type="OrthoDB" id="5860128at2759"/>
<keyword evidence="3" id="KW-1185">Reference proteome</keyword>
<reference evidence="3" key="1">
    <citation type="journal article" date="2015" name="Nat. Genet.">
        <title>The genome and transcriptome of the zoonotic hookworm Ancylostoma ceylanicum identify infection-specific gene families.</title>
        <authorList>
            <person name="Schwarz E.M."/>
            <person name="Hu Y."/>
            <person name="Antoshechkin I."/>
            <person name="Miller M.M."/>
            <person name="Sternberg P.W."/>
            <person name="Aroian R.V."/>
        </authorList>
    </citation>
    <scope>NUCLEOTIDE SEQUENCE</scope>
    <source>
        <strain evidence="3">HY135</strain>
    </source>
</reference>
<feature type="region of interest" description="Disordered" evidence="1">
    <location>
        <begin position="51"/>
        <end position="73"/>
    </location>
</feature>
<feature type="region of interest" description="Disordered" evidence="1">
    <location>
        <begin position="1"/>
        <end position="20"/>
    </location>
</feature>
<gene>
    <name evidence="2" type="primary">Acey_s0402.g809</name>
    <name evidence="2" type="ORF">Y032_0402g809</name>
</gene>
<dbReference type="STRING" id="53326.A0A016X413"/>
<comment type="caution">
    <text evidence="2">The sequence shown here is derived from an EMBL/GenBank/DDBJ whole genome shotgun (WGS) entry which is preliminary data.</text>
</comment>
<dbReference type="Gene3D" id="1.25.40.20">
    <property type="entry name" value="Ankyrin repeat-containing domain"/>
    <property type="match status" value="2"/>
</dbReference>
<dbReference type="Proteomes" id="UP000024635">
    <property type="component" value="Unassembled WGS sequence"/>
</dbReference>
<dbReference type="EMBL" id="JARK01000002">
    <property type="protein sequence ID" value="EYC46297.1"/>
    <property type="molecule type" value="Genomic_DNA"/>
</dbReference>
<feature type="compositionally biased region" description="Acidic residues" evidence="1">
    <location>
        <begin position="64"/>
        <end position="73"/>
    </location>
</feature>
<proteinExistence type="predicted"/>
<feature type="compositionally biased region" description="Basic residues" evidence="1">
    <location>
        <begin position="1"/>
        <end position="10"/>
    </location>
</feature>
<protein>
    <submittedName>
        <fullName evidence="2">Uncharacterized protein</fullName>
    </submittedName>
</protein>
<dbReference type="SUPFAM" id="SSF48403">
    <property type="entry name" value="Ankyrin repeat"/>
    <property type="match status" value="1"/>
</dbReference>
<evidence type="ECO:0000313" key="3">
    <source>
        <dbReference type="Proteomes" id="UP000024635"/>
    </source>
</evidence>
<dbReference type="PANTHER" id="PTHR24121">
    <property type="entry name" value="NO MECHANORECEPTOR POTENTIAL C, ISOFORM D-RELATED"/>
    <property type="match status" value="1"/>
</dbReference>
<feature type="region of interest" description="Disordered" evidence="1">
    <location>
        <begin position="87"/>
        <end position="158"/>
    </location>
</feature>
<dbReference type="PANTHER" id="PTHR24121:SF21">
    <property type="entry name" value="ANKYRIN REPEAT FAMILY PROTEIN"/>
    <property type="match status" value="1"/>
</dbReference>
<feature type="compositionally biased region" description="Basic and acidic residues" evidence="1">
    <location>
        <begin position="130"/>
        <end position="142"/>
    </location>
</feature>
<sequence>MSFKGRRSQKQQRELDAKMHQTLRSLMFPHYEREESARRSALLEAQRIVAGTHNQPAVIKEEQVVAEDEDLDLDLECDLELEPRVEPMEAQPLPPPPPPPPPPLQPEPPNVKRKEPRAKPRRAATPLSSVEDRPARQDHAEPEPNGELLDGGDGYTNEYLDEDESLFENELTAEQKLQLSGDAPAFENRVTDHYPEITLDVDTEVTLEGLKTLSLEDVCVRMAYCAHAAASGGDSKHSGSWYLGMMKTCLEAVATHDYARPHVPFEVERLLDQYCDSLNEAFQAEEERNLRKLERRNIGFAANFECVYPASTEKMVSSKLLLTGVAGDTNAFFRLYFEGVHMKDDKSCYDDCICLSVSPRDPNVLHFAAAHGNAQFIKKVLFPDKALPDDPVVRDHYRNMMFAWACSAIDTISNQMYPFDVAVFYDYKDCAREFLGYETCAKMLRERKTEMTRARSSLPFREYIESPLSIAVYHGNMEMIRMLLYWQLIKPQHFPQAFREAANAGDIAMLGELWEMCGRDLNLVTEQNAESQGICTPLHVAAAAGQLRAVQFLCYLGEGLRTKPDAAGDLPLTYAIENGHMAVVDFLMKTFRTEVRHTVIRSAIACKRNRLAKQIFHDMLDLREVIDEVRPLKFAVDVENFHCAEYFLKQYMNEKKVTEWPWANDISEALEAVLRCRTLTPEQKTKFVVAFQLAGVKISMVNILKIVTDRPVAALICNSLRSSSNQPKPS</sequence>
<feature type="compositionally biased region" description="Pro residues" evidence="1">
    <location>
        <begin position="92"/>
        <end position="109"/>
    </location>
</feature>
<dbReference type="InterPro" id="IPR002110">
    <property type="entry name" value="Ankyrin_rpt"/>
</dbReference>
<organism evidence="2 3">
    <name type="scientific">Ancylostoma ceylanicum</name>
    <dbReference type="NCBI Taxonomy" id="53326"/>
    <lineage>
        <taxon>Eukaryota</taxon>
        <taxon>Metazoa</taxon>
        <taxon>Ecdysozoa</taxon>
        <taxon>Nematoda</taxon>
        <taxon>Chromadorea</taxon>
        <taxon>Rhabditida</taxon>
        <taxon>Rhabditina</taxon>
        <taxon>Rhabditomorpha</taxon>
        <taxon>Strongyloidea</taxon>
        <taxon>Ancylostomatidae</taxon>
        <taxon>Ancylostomatinae</taxon>
        <taxon>Ancylostoma</taxon>
    </lineage>
</organism>
<dbReference type="InterPro" id="IPR036770">
    <property type="entry name" value="Ankyrin_rpt-contain_sf"/>
</dbReference>
<name>A0A016X413_9BILA</name>
<dbReference type="SMART" id="SM00248">
    <property type="entry name" value="ANK"/>
    <property type="match status" value="5"/>
</dbReference>
<dbReference type="Pfam" id="PF12796">
    <property type="entry name" value="Ank_2"/>
    <property type="match status" value="1"/>
</dbReference>